<keyword evidence="1" id="KW-0805">Transcription regulation</keyword>
<proteinExistence type="predicted"/>
<accession>A0A7W5G9C6</accession>
<dbReference type="InterPro" id="IPR018060">
    <property type="entry name" value="HTH_AraC"/>
</dbReference>
<dbReference type="InterPro" id="IPR001789">
    <property type="entry name" value="Sig_transdc_resp-reg_receiver"/>
</dbReference>
<feature type="domain" description="HTH araC/xylS-type" evidence="5">
    <location>
        <begin position="426"/>
        <end position="524"/>
    </location>
</feature>
<evidence type="ECO:0000256" key="2">
    <source>
        <dbReference type="ARBA" id="ARBA00023125"/>
    </source>
</evidence>
<dbReference type="InterPro" id="IPR041522">
    <property type="entry name" value="CdaR_GGDEF"/>
</dbReference>
<dbReference type="GO" id="GO:0003700">
    <property type="term" value="F:DNA-binding transcription factor activity"/>
    <property type="evidence" value="ECO:0007669"/>
    <property type="project" value="InterPro"/>
</dbReference>
<organism evidence="7 8">
    <name type="scientific">Paenibacillus endophyticus</name>
    <dbReference type="NCBI Taxonomy" id="1294268"/>
    <lineage>
        <taxon>Bacteria</taxon>
        <taxon>Bacillati</taxon>
        <taxon>Bacillota</taxon>
        <taxon>Bacilli</taxon>
        <taxon>Bacillales</taxon>
        <taxon>Paenibacillaceae</taxon>
        <taxon>Paenibacillus</taxon>
    </lineage>
</organism>
<name>A0A7W5G9C6_9BACL</name>
<comment type="caution">
    <text evidence="7">The sequence shown here is derived from an EMBL/GenBank/DDBJ whole genome shotgun (WGS) entry which is preliminary data.</text>
</comment>
<dbReference type="SUPFAM" id="SSF52172">
    <property type="entry name" value="CheY-like"/>
    <property type="match status" value="1"/>
</dbReference>
<dbReference type="Gene3D" id="1.10.10.60">
    <property type="entry name" value="Homeodomain-like"/>
    <property type="match status" value="2"/>
</dbReference>
<dbReference type="InterPro" id="IPR018062">
    <property type="entry name" value="HTH_AraC-typ_CS"/>
</dbReference>
<keyword evidence="2" id="KW-0238">DNA-binding</keyword>
<dbReference type="PROSITE" id="PS50110">
    <property type="entry name" value="RESPONSE_REGULATORY"/>
    <property type="match status" value="1"/>
</dbReference>
<dbReference type="InterPro" id="IPR020449">
    <property type="entry name" value="Tscrpt_reg_AraC-type_HTH"/>
</dbReference>
<dbReference type="AlphaFoldDB" id="A0A7W5G9C6"/>
<dbReference type="SMART" id="SM00342">
    <property type="entry name" value="HTH_ARAC"/>
    <property type="match status" value="1"/>
</dbReference>
<dbReference type="PANTHER" id="PTHR43280:SF28">
    <property type="entry name" value="HTH-TYPE TRANSCRIPTIONAL ACTIVATOR RHAS"/>
    <property type="match status" value="1"/>
</dbReference>
<feature type="domain" description="Response regulatory" evidence="6">
    <location>
        <begin position="3"/>
        <end position="120"/>
    </location>
</feature>
<evidence type="ECO:0000256" key="4">
    <source>
        <dbReference type="PROSITE-ProRule" id="PRU00169"/>
    </source>
</evidence>
<dbReference type="Pfam" id="PF00072">
    <property type="entry name" value="Response_reg"/>
    <property type="match status" value="1"/>
</dbReference>
<evidence type="ECO:0000313" key="7">
    <source>
        <dbReference type="EMBL" id="MBB3150822.1"/>
    </source>
</evidence>
<dbReference type="SUPFAM" id="SSF46689">
    <property type="entry name" value="Homeodomain-like"/>
    <property type="match status" value="2"/>
</dbReference>
<dbReference type="Gene3D" id="3.40.50.2300">
    <property type="match status" value="1"/>
</dbReference>
<evidence type="ECO:0000256" key="1">
    <source>
        <dbReference type="ARBA" id="ARBA00023015"/>
    </source>
</evidence>
<gene>
    <name evidence="7" type="ORF">FHS16_000856</name>
</gene>
<evidence type="ECO:0000259" key="6">
    <source>
        <dbReference type="PROSITE" id="PS50110"/>
    </source>
</evidence>
<dbReference type="GO" id="GO:0043565">
    <property type="term" value="F:sequence-specific DNA binding"/>
    <property type="evidence" value="ECO:0007669"/>
    <property type="project" value="InterPro"/>
</dbReference>
<dbReference type="PANTHER" id="PTHR43280">
    <property type="entry name" value="ARAC-FAMILY TRANSCRIPTIONAL REGULATOR"/>
    <property type="match status" value="1"/>
</dbReference>
<dbReference type="EMBL" id="JACHXW010000002">
    <property type="protein sequence ID" value="MBB3150822.1"/>
    <property type="molecule type" value="Genomic_DNA"/>
</dbReference>
<dbReference type="SMART" id="SM00448">
    <property type="entry name" value="REC"/>
    <property type="match status" value="1"/>
</dbReference>
<evidence type="ECO:0000313" key="8">
    <source>
        <dbReference type="Proteomes" id="UP000518605"/>
    </source>
</evidence>
<evidence type="ECO:0000259" key="5">
    <source>
        <dbReference type="PROSITE" id="PS01124"/>
    </source>
</evidence>
<dbReference type="InterPro" id="IPR009057">
    <property type="entry name" value="Homeodomain-like_sf"/>
</dbReference>
<dbReference type="Pfam" id="PF12833">
    <property type="entry name" value="HTH_18"/>
    <property type="match status" value="1"/>
</dbReference>
<protein>
    <submittedName>
        <fullName evidence="7">YesN/AraC family two-component response regulator</fullName>
    </submittedName>
</protein>
<keyword evidence="4" id="KW-0597">Phosphoprotein</keyword>
<dbReference type="Pfam" id="PF17853">
    <property type="entry name" value="GGDEF_2"/>
    <property type="match status" value="1"/>
</dbReference>
<dbReference type="GO" id="GO:0000160">
    <property type="term" value="P:phosphorelay signal transduction system"/>
    <property type="evidence" value="ECO:0007669"/>
    <property type="project" value="InterPro"/>
</dbReference>
<dbReference type="RefSeq" id="WP_183559171.1">
    <property type="nucleotide sequence ID" value="NZ_CBCSLB010000004.1"/>
</dbReference>
<keyword evidence="3" id="KW-0804">Transcription</keyword>
<dbReference type="PROSITE" id="PS01124">
    <property type="entry name" value="HTH_ARAC_FAMILY_2"/>
    <property type="match status" value="1"/>
</dbReference>
<dbReference type="CDD" id="cd17536">
    <property type="entry name" value="REC_YesN-like"/>
    <property type="match status" value="1"/>
</dbReference>
<keyword evidence="8" id="KW-1185">Reference proteome</keyword>
<dbReference type="Proteomes" id="UP000518605">
    <property type="component" value="Unassembled WGS sequence"/>
</dbReference>
<dbReference type="PRINTS" id="PR00032">
    <property type="entry name" value="HTHARAC"/>
</dbReference>
<reference evidence="7 8" key="1">
    <citation type="submission" date="2020-08" db="EMBL/GenBank/DDBJ databases">
        <title>Genomic Encyclopedia of Type Strains, Phase III (KMG-III): the genomes of soil and plant-associated and newly described type strains.</title>
        <authorList>
            <person name="Whitman W."/>
        </authorList>
    </citation>
    <scope>NUCLEOTIDE SEQUENCE [LARGE SCALE GENOMIC DNA]</scope>
    <source>
        <strain evidence="7 8">CECT 8234</strain>
    </source>
</reference>
<dbReference type="PROSITE" id="PS00041">
    <property type="entry name" value="HTH_ARAC_FAMILY_1"/>
    <property type="match status" value="1"/>
</dbReference>
<dbReference type="InterPro" id="IPR011006">
    <property type="entry name" value="CheY-like_superfamily"/>
</dbReference>
<feature type="modified residue" description="4-aspartylphosphate" evidence="4">
    <location>
        <position position="55"/>
    </location>
</feature>
<evidence type="ECO:0000256" key="3">
    <source>
        <dbReference type="ARBA" id="ARBA00023163"/>
    </source>
</evidence>
<sequence>MYKVMVVDDEPWGRKAISKMINELAPRLEVIAEARHGEEALALIGISRPHIVVTDMNMPVMNGQEFLARLHREYNEIKVIVISGYSEFEYLKAALTYRACEYVLKPVSAADLLEAMTKAIEAIQNESSLLEQKKHAEDVQSLKREAFLQHIASGRIHNVADIYEQAERLGIPCAQDRFCVALVSLRQYRPIADIKFHGNADLLMFSVENVWHELLNADSPLVFKTDNRERIVLAFPESVYDHAHIKSLLDRFQEAMKRMYAADVLVGLSKAGAKLEQLPAAFESAHGALLANGFHAAGLCISEREAIRTDAAAAGLLNTFEAKAFKQALASRSGKDMKRFVESLANKIRQLPAITIREVQRELSHLAELLSMSSGAAWARPAMFEPKAIAHILDCKELESWFAGMALFIDNLSLSQEKSETDQTIRDIAAFLDEHYFEDLSLVDVATRFHIDPSYLSKLFKSVTGENFIEYMSRKRIEKACELLSGSDRKIVEIAELTGYENQRYFSQVFKKMKGQTPSEYREASLDKESPV</sequence>